<dbReference type="EMBL" id="CACRXK020007859">
    <property type="protein sequence ID" value="CAB4013368.1"/>
    <property type="molecule type" value="Genomic_DNA"/>
</dbReference>
<proteinExistence type="predicted"/>
<name>A0A6S7JSD8_PARCT</name>
<keyword evidence="3" id="KW-1185">Reference proteome</keyword>
<evidence type="ECO:0000313" key="2">
    <source>
        <dbReference type="EMBL" id="CAB4013368.1"/>
    </source>
</evidence>
<feature type="compositionally biased region" description="Polar residues" evidence="1">
    <location>
        <begin position="55"/>
        <end position="71"/>
    </location>
</feature>
<feature type="region of interest" description="Disordered" evidence="1">
    <location>
        <begin position="42"/>
        <end position="80"/>
    </location>
</feature>
<accession>A0A6S7JSD8</accession>
<evidence type="ECO:0000313" key="3">
    <source>
        <dbReference type="Proteomes" id="UP001152795"/>
    </source>
</evidence>
<comment type="caution">
    <text evidence="2">The sequence shown here is derived from an EMBL/GenBank/DDBJ whole genome shotgun (WGS) entry which is preliminary data.</text>
</comment>
<dbReference type="Proteomes" id="UP001152795">
    <property type="component" value="Unassembled WGS sequence"/>
</dbReference>
<organism evidence="2 3">
    <name type="scientific">Paramuricea clavata</name>
    <name type="common">Red gorgonian</name>
    <name type="synonym">Violescent sea-whip</name>
    <dbReference type="NCBI Taxonomy" id="317549"/>
    <lineage>
        <taxon>Eukaryota</taxon>
        <taxon>Metazoa</taxon>
        <taxon>Cnidaria</taxon>
        <taxon>Anthozoa</taxon>
        <taxon>Octocorallia</taxon>
        <taxon>Malacalcyonacea</taxon>
        <taxon>Plexauridae</taxon>
        <taxon>Paramuricea</taxon>
    </lineage>
</organism>
<gene>
    <name evidence="2" type="ORF">PACLA_8A010887</name>
</gene>
<evidence type="ECO:0000256" key="1">
    <source>
        <dbReference type="SAM" id="MobiDB-lite"/>
    </source>
</evidence>
<reference evidence="2" key="1">
    <citation type="submission" date="2020-04" db="EMBL/GenBank/DDBJ databases">
        <authorList>
            <person name="Alioto T."/>
            <person name="Alioto T."/>
            <person name="Gomez Garrido J."/>
        </authorList>
    </citation>
    <scope>NUCLEOTIDE SEQUENCE</scope>
    <source>
        <strain evidence="2">A484AB</strain>
    </source>
</reference>
<protein>
    <submittedName>
        <fullName evidence="2">Uncharacterized protein</fullName>
    </submittedName>
</protein>
<dbReference type="AlphaFoldDB" id="A0A6S7JSD8"/>
<sequence length="145" mass="16863">MMVTMTGTAWVITSARLKSVGIFSLLMPHERHEKQLHQVEHFHEAEKDQEPPNDEGNNANTSNDNIYNYHNASGYDGEKNKDESVKSIAADLLQGKVFDHISGRYHPGFERCKSNILDIEYRDFFTWAKNHLKHWKEIYETANKQ</sequence>